<keyword evidence="4" id="KW-0653">Protein transport</keyword>
<dbReference type="AlphaFoldDB" id="A0A9P6CMC3"/>
<evidence type="ECO:0000256" key="7">
    <source>
        <dbReference type="SAM" id="MobiDB-lite"/>
    </source>
</evidence>
<name>A0A9P6CMC3_9AGAR</name>
<keyword evidence="2 8" id="KW-0812">Transmembrane</keyword>
<keyword evidence="10" id="KW-1185">Reference proteome</keyword>
<evidence type="ECO:0000256" key="3">
    <source>
        <dbReference type="ARBA" id="ARBA00022729"/>
    </source>
</evidence>
<evidence type="ECO:0000256" key="4">
    <source>
        <dbReference type="ARBA" id="ARBA00022927"/>
    </source>
</evidence>
<evidence type="ECO:0000256" key="2">
    <source>
        <dbReference type="ARBA" id="ARBA00022692"/>
    </source>
</evidence>
<evidence type="ECO:0000256" key="1">
    <source>
        <dbReference type="ARBA" id="ARBA00004472"/>
    </source>
</evidence>
<dbReference type="Pfam" id="PF09451">
    <property type="entry name" value="ATG27"/>
    <property type="match status" value="1"/>
</dbReference>
<dbReference type="PANTHER" id="PTHR15071">
    <property type="entry name" value="MANNOSE-6-PHOSPHATE RECEPTOR FAMILY MEMBER"/>
    <property type="match status" value="1"/>
</dbReference>
<keyword evidence="4" id="KW-0813">Transport</keyword>
<keyword evidence="6 8" id="KW-0472">Membrane</keyword>
<dbReference type="EMBL" id="MU155655">
    <property type="protein sequence ID" value="KAF9471592.1"/>
    <property type="molecule type" value="Genomic_DNA"/>
</dbReference>
<comment type="caution">
    <text evidence="9">The sequence shown here is derived from an EMBL/GenBank/DDBJ whole genome shotgun (WGS) entry which is preliminary data.</text>
</comment>
<dbReference type="GO" id="GO:0034045">
    <property type="term" value="C:phagophore assembly site membrane"/>
    <property type="evidence" value="ECO:0007669"/>
    <property type="project" value="UniProtKB-SubCell"/>
</dbReference>
<accession>A0A9P6CMC3</accession>
<dbReference type="Gene3D" id="2.70.130.10">
    <property type="entry name" value="Mannose-6-phosphate receptor binding domain"/>
    <property type="match status" value="1"/>
</dbReference>
<evidence type="ECO:0000256" key="6">
    <source>
        <dbReference type="ARBA" id="ARBA00023136"/>
    </source>
</evidence>
<reference evidence="9" key="1">
    <citation type="submission" date="2020-11" db="EMBL/GenBank/DDBJ databases">
        <authorList>
            <consortium name="DOE Joint Genome Institute"/>
            <person name="Ahrendt S."/>
            <person name="Riley R."/>
            <person name="Andreopoulos W."/>
            <person name="Labutti K."/>
            <person name="Pangilinan J."/>
            <person name="Ruiz-Duenas F.J."/>
            <person name="Barrasa J.M."/>
            <person name="Sanchez-Garcia M."/>
            <person name="Camarero S."/>
            <person name="Miyauchi S."/>
            <person name="Serrano A."/>
            <person name="Linde D."/>
            <person name="Babiker R."/>
            <person name="Drula E."/>
            <person name="Ayuso-Fernandez I."/>
            <person name="Pacheco R."/>
            <person name="Padilla G."/>
            <person name="Ferreira P."/>
            <person name="Barriuso J."/>
            <person name="Kellner H."/>
            <person name="Castanera R."/>
            <person name="Alfaro M."/>
            <person name="Ramirez L."/>
            <person name="Pisabarro A.G."/>
            <person name="Kuo A."/>
            <person name="Tritt A."/>
            <person name="Lipzen A."/>
            <person name="He G."/>
            <person name="Yan M."/>
            <person name="Ng V."/>
            <person name="Cullen D."/>
            <person name="Martin F."/>
            <person name="Rosso M.-N."/>
            <person name="Henrissat B."/>
            <person name="Hibbett D."/>
            <person name="Martinez A.T."/>
            <person name="Grigoriev I.V."/>
        </authorList>
    </citation>
    <scope>NUCLEOTIDE SEQUENCE</scope>
    <source>
        <strain evidence="9">CIRM-BRFM 674</strain>
    </source>
</reference>
<feature type="transmembrane region" description="Helical" evidence="8">
    <location>
        <begin position="151"/>
        <end position="173"/>
    </location>
</feature>
<protein>
    <recommendedName>
        <fullName evidence="11">Autophagy-related protein 27</fullName>
    </recommendedName>
</protein>
<dbReference type="OrthoDB" id="29460at2759"/>
<dbReference type="PANTHER" id="PTHR15071:SF13">
    <property type="entry name" value="AUTOPHAGY-RELATED PROTEIN 27"/>
    <property type="match status" value="1"/>
</dbReference>
<dbReference type="GO" id="GO:0015031">
    <property type="term" value="P:protein transport"/>
    <property type="evidence" value="ECO:0007669"/>
    <property type="project" value="UniProtKB-KW"/>
</dbReference>
<feature type="compositionally biased region" description="Basic and acidic residues" evidence="7">
    <location>
        <begin position="130"/>
        <end position="147"/>
    </location>
</feature>
<keyword evidence="3" id="KW-0732">Signal</keyword>
<feature type="region of interest" description="Disordered" evidence="7">
    <location>
        <begin position="125"/>
        <end position="147"/>
    </location>
</feature>
<comment type="subcellular location">
    <subcellularLocation>
        <location evidence="1">Preautophagosomal structure membrane</location>
        <topology evidence="1">Single-pass type I membrane protein</topology>
    </subcellularLocation>
</comment>
<evidence type="ECO:0000313" key="10">
    <source>
        <dbReference type="Proteomes" id="UP000807469"/>
    </source>
</evidence>
<dbReference type="InterPro" id="IPR018939">
    <property type="entry name" value="Autophagy-rel_prot_27"/>
</dbReference>
<sequence>MIDSLRFDLCADLPTHADLPEIDQCASGTRACLTTVNVKSGEPDRVVSVISIATSDKMSPTFSANFAPKSLSLLIHGADYPPTDPKPQSLNLTLLCDPQETSQPKFIAYDGSTLELEWSAPAGCPFGEEDGGHKDEDDKDKEPEKESVGSGIGWFFLVLFLSFATYFGLGAYYNYSTYGATGYDLIPHRDFWKEVPYMFSDVVSHLCSNVRPRTSSRSGYISV</sequence>
<dbReference type="SUPFAM" id="SSF50911">
    <property type="entry name" value="Mannose 6-phosphate receptor domain"/>
    <property type="match status" value="1"/>
</dbReference>
<keyword evidence="5 8" id="KW-1133">Transmembrane helix</keyword>
<evidence type="ECO:0000256" key="5">
    <source>
        <dbReference type="ARBA" id="ARBA00022989"/>
    </source>
</evidence>
<dbReference type="InterPro" id="IPR009011">
    <property type="entry name" value="Man6P_isomerase_rcpt-bd_dom_sf"/>
</dbReference>
<organism evidence="9 10">
    <name type="scientific">Pholiota conissans</name>
    <dbReference type="NCBI Taxonomy" id="109636"/>
    <lineage>
        <taxon>Eukaryota</taxon>
        <taxon>Fungi</taxon>
        <taxon>Dikarya</taxon>
        <taxon>Basidiomycota</taxon>
        <taxon>Agaricomycotina</taxon>
        <taxon>Agaricomycetes</taxon>
        <taxon>Agaricomycetidae</taxon>
        <taxon>Agaricales</taxon>
        <taxon>Agaricineae</taxon>
        <taxon>Strophariaceae</taxon>
        <taxon>Pholiota</taxon>
    </lineage>
</organism>
<dbReference type="GO" id="GO:0012505">
    <property type="term" value="C:endomembrane system"/>
    <property type="evidence" value="ECO:0007669"/>
    <property type="project" value="UniProtKB-ARBA"/>
</dbReference>
<evidence type="ECO:0008006" key="11">
    <source>
        <dbReference type="Google" id="ProtNLM"/>
    </source>
</evidence>
<proteinExistence type="predicted"/>
<evidence type="ECO:0000313" key="9">
    <source>
        <dbReference type="EMBL" id="KAF9471592.1"/>
    </source>
</evidence>
<gene>
    <name evidence="9" type="ORF">BDN70DRAFT_887937</name>
</gene>
<evidence type="ECO:0000256" key="8">
    <source>
        <dbReference type="SAM" id="Phobius"/>
    </source>
</evidence>
<dbReference type="Proteomes" id="UP000807469">
    <property type="component" value="Unassembled WGS sequence"/>
</dbReference>